<protein>
    <submittedName>
        <fullName evidence="7">HSF5 protein</fullName>
    </submittedName>
</protein>
<name>A0A7K6RRA9_9AVES</name>
<dbReference type="InterPro" id="IPR000232">
    <property type="entry name" value="HSF_DNA-bd"/>
</dbReference>
<reference evidence="7 8" key="1">
    <citation type="submission" date="2019-09" db="EMBL/GenBank/DDBJ databases">
        <title>Bird 10,000 Genomes (B10K) Project - Family phase.</title>
        <authorList>
            <person name="Zhang G."/>
        </authorList>
    </citation>
    <scope>NUCLEOTIDE SEQUENCE [LARGE SCALE GENOMIC DNA]</scope>
    <source>
        <strain evidence="7">B10K-DU-029-58</strain>
        <tissue evidence="7">Muscle</tissue>
    </source>
</reference>
<feature type="domain" description="HSF-type DNA-binding" evidence="6">
    <location>
        <begin position="5"/>
        <end position="124"/>
    </location>
</feature>
<dbReference type="Proteomes" id="UP000570016">
    <property type="component" value="Unassembled WGS sequence"/>
</dbReference>
<dbReference type="InterPro" id="IPR036390">
    <property type="entry name" value="WH_DNA-bd_sf"/>
</dbReference>
<dbReference type="Pfam" id="PF00447">
    <property type="entry name" value="HSF_DNA-bind"/>
    <property type="match status" value="1"/>
</dbReference>
<feature type="non-terminal residue" evidence="7">
    <location>
        <position position="148"/>
    </location>
</feature>
<dbReference type="EMBL" id="VZRY01002319">
    <property type="protein sequence ID" value="NWW88318.1"/>
    <property type="molecule type" value="Genomic_DNA"/>
</dbReference>
<keyword evidence="4" id="KW-0539">Nucleus</keyword>
<comment type="caution">
    <text evidence="7">The sequence shown here is derived from an EMBL/GenBank/DDBJ whole genome shotgun (WGS) entry which is preliminary data.</text>
</comment>
<dbReference type="GO" id="GO:0003700">
    <property type="term" value="F:DNA-binding transcription factor activity"/>
    <property type="evidence" value="ECO:0007669"/>
    <property type="project" value="InterPro"/>
</dbReference>
<evidence type="ECO:0000256" key="5">
    <source>
        <dbReference type="RuleBase" id="RU004020"/>
    </source>
</evidence>
<dbReference type="SMART" id="SM00415">
    <property type="entry name" value="HSF"/>
    <property type="match status" value="1"/>
</dbReference>
<dbReference type="SUPFAM" id="SSF46785">
    <property type="entry name" value="Winged helix' DNA-binding domain"/>
    <property type="match status" value="1"/>
</dbReference>
<evidence type="ECO:0000313" key="7">
    <source>
        <dbReference type="EMBL" id="NWW88318.1"/>
    </source>
</evidence>
<evidence type="ECO:0000256" key="1">
    <source>
        <dbReference type="ARBA" id="ARBA00004123"/>
    </source>
</evidence>
<dbReference type="PANTHER" id="PTHR10015">
    <property type="entry name" value="HEAT SHOCK TRANSCRIPTION FACTOR"/>
    <property type="match status" value="1"/>
</dbReference>
<evidence type="ECO:0000313" key="8">
    <source>
        <dbReference type="Proteomes" id="UP000570016"/>
    </source>
</evidence>
<proteinExistence type="inferred from homology"/>
<keyword evidence="3" id="KW-0238">DNA-binding</keyword>
<keyword evidence="8" id="KW-1185">Reference proteome</keyword>
<dbReference type="InterPro" id="IPR036388">
    <property type="entry name" value="WH-like_DNA-bd_sf"/>
</dbReference>
<gene>
    <name evidence="7" type="primary">Hsf5</name>
    <name evidence="7" type="ORF">RHYJUB_R04249</name>
</gene>
<comment type="subcellular location">
    <subcellularLocation>
        <location evidence="1">Nucleus</location>
    </subcellularLocation>
</comment>
<evidence type="ECO:0000256" key="4">
    <source>
        <dbReference type="ARBA" id="ARBA00023242"/>
    </source>
</evidence>
<feature type="non-terminal residue" evidence="7">
    <location>
        <position position="1"/>
    </location>
</feature>
<evidence type="ECO:0000259" key="6">
    <source>
        <dbReference type="SMART" id="SM00415"/>
    </source>
</evidence>
<dbReference type="Gene3D" id="1.10.10.10">
    <property type="entry name" value="Winged helix-like DNA-binding domain superfamily/Winged helix DNA-binding domain"/>
    <property type="match status" value="1"/>
</dbReference>
<dbReference type="OrthoDB" id="6418155at2759"/>
<sequence length="148" mass="15879">AAALGPSSFLAKLWQLVNSPHARSVHWDAHSEGLPIHQPLFEHEVLGAGSGHALGVCSDGAAGAFFKTKNFSSFICQLNLYDFCKVVTGLEGSTVSPGPVLLHHFHSPHFHRCCPDFLVHLKHRTSANKVKLAASQEVTSCTPNCSLG</sequence>
<accession>A0A7K6RRA9</accession>
<dbReference type="GO" id="GO:0005634">
    <property type="term" value="C:nucleus"/>
    <property type="evidence" value="ECO:0007669"/>
    <property type="project" value="UniProtKB-SubCell"/>
</dbReference>
<dbReference type="PANTHER" id="PTHR10015:SF465">
    <property type="entry name" value="HSF-TYPE DNA-BINDING DOMAIN-CONTAINING PROTEIN"/>
    <property type="match status" value="1"/>
</dbReference>
<evidence type="ECO:0000256" key="3">
    <source>
        <dbReference type="ARBA" id="ARBA00023125"/>
    </source>
</evidence>
<dbReference type="GO" id="GO:0043565">
    <property type="term" value="F:sequence-specific DNA binding"/>
    <property type="evidence" value="ECO:0007669"/>
    <property type="project" value="InterPro"/>
</dbReference>
<evidence type="ECO:0000256" key="2">
    <source>
        <dbReference type="ARBA" id="ARBA00006403"/>
    </source>
</evidence>
<dbReference type="AlphaFoldDB" id="A0A7K6RRA9"/>
<organism evidence="7 8">
    <name type="scientific">Rhynochetos jubatus</name>
    <name type="common">kagu</name>
    <dbReference type="NCBI Taxonomy" id="54386"/>
    <lineage>
        <taxon>Eukaryota</taxon>
        <taxon>Metazoa</taxon>
        <taxon>Chordata</taxon>
        <taxon>Craniata</taxon>
        <taxon>Vertebrata</taxon>
        <taxon>Euteleostomi</taxon>
        <taxon>Archelosauria</taxon>
        <taxon>Archosauria</taxon>
        <taxon>Dinosauria</taxon>
        <taxon>Saurischia</taxon>
        <taxon>Theropoda</taxon>
        <taxon>Coelurosauria</taxon>
        <taxon>Aves</taxon>
        <taxon>Neognathae</taxon>
        <taxon>Neoaves</taxon>
        <taxon>Phaethontimorphae</taxon>
        <taxon>Eurypygiformes</taxon>
        <taxon>Rhynochetidae</taxon>
        <taxon>Rhynochetos</taxon>
    </lineage>
</organism>
<comment type="similarity">
    <text evidence="2 5">Belongs to the HSF family.</text>
</comment>